<feature type="signal peptide" evidence="1">
    <location>
        <begin position="1"/>
        <end position="29"/>
    </location>
</feature>
<reference evidence="2 3" key="1">
    <citation type="submission" date="2015-02" db="EMBL/GenBank/DDBJ databases">
        <title>Genome sequene of Rhodovulum sulfidophilum DSM 2351.</title>
        <authorList>
            <person name="Nagao N."/>
        </authorList>
    </citation>
    <scope>NUCLEOTIDE SEQUENCE [LARGE SCALE GENOMIC DNA]</scope>
    <source>
        <strain evidence="2 3">DSM 2351</strain>
    </source>
</reference>
<evidence type="ECO:0000313" key="2">
    <source>
        <dbReference type="EMBL" id="BAQ68374.1"/>
    </source>
</evidence>
<dbReference type="AlphaFoldDB" id="A0A0D6B0Z2"/>
<organism evidence="2 3">
    <name type="scientific">Rhodovulum sulfidophilum</name>
    <name type="common">Rhodobacter sulfidophilus</name>
    <dbReference type="NCBI Taxonomy" id="35806"/>
    <lineage>
        <taxon>Bacteria</taxon>
        <taxon>Pseudomonadati</taxon>
        <taxon>Pseudomonadota</taxon>
        <taxon>Alphaproteobacteria</taxon>
        <taxon>Rhodobacterales</taxon>
        <taxon>Paracoccaceae</taxon>
        <taxon>Rhodovulum</taxon>
    </lineage>
</organism>
<dbReference type="KEGG" id="rsu:NHU_01214"/>
<protein>
    <recommendedName>
        <fullName evidence="4">DsrE/DsrF-like family protein</fullName>
    </recommendedName>
</protein>
<accession>A0A0D6B0Z2</accession>
<evidence type="ECO:0000256" key="1">
    <source>
        <dbReference type="SAM" id="SignalP"/>
    </source>
</evidence>
<dbReference type="InterPro" id="IPR027396">
    <property type="entry name" value="DsrEFH-like"/>
</dbReference>
<dbReference type="PATRIC" id="fig|35806.4.peg.1251"/>
<keyword evidence="1" id="KW-0732">Signal</keyword>
<proteinExistence type="predicted"/>
<dbReference type="Proteomes" id="UP000064912">
    <property type="component" value="Chromosome"/>
</dbReference>
<dbReference type="SUPFAM" id="SSF75169">
    <property type="entry name" value="DsrEFH-like"/>
    <property type="match status" value="1"/>
</dbReference>
<dbReference type="EMBL" id="AP014800">
    <property type="protein sequence ID" value="BAQ68374.1"/>
    <property type="molecule type" value="Genomic_DNA"/>
</dbReference>
<evidence type="ECO:0000313" key="3">
    <source>
        <dbReference type="Proteomes" id="UP000064912"/>
    </source>
</evidence>
<sequence length="152" mass="15627">MTLTKTFGKTLTMAALGLTLAFAAAPASAKDVRRLVTVLTDAAPQTQLMAMVLTLQALERGVETEILLCGPAGDIALAEPPEAALAPQPPAGLSPQAALRTAIGKGARAEVCAIYLPGQGAGPEVLLEGVGVARPGAMARDLLDRRARVWSF</sequence>
<name>A0A0D6B0Z2_RHOSU</name>
<dbReference type="eggNOG" id="COG2044">
    <property type="taxonomic scope" value="Bacteria"/>
</dbReference>
<dbReference type="Gene3D" id="3.40.1260.10">
    <property type="entry name" value="DsrEFH-like"/>
    <property type="match status" value="1"/>
</dbReference>
<evidence type="ECO:0008006" key="4">
    <source>
        <dbReference type="Google" id="ProtNLM"/>
    </source>
</evidence>
<feature type="chain" id="PRO_5002301092" description="DsrE/DsrF-like family protein" evidence="1">
    <location>
        <begin position="30"/>
        <end position="152"/>
    </location>
</feature>
<gene>
    <name evidence="2" type="ORF">NHU_01214</name>
</gene>